<evidence type="ECO:0000313" key="5">
    <source>
        <dbReference type="EMBL" id="MFA9478401.1"/>
    </source>
</evidence>
<feature type="coiled-coil region" evidence="3">
    <location>
        <begin position="116"/>
        <end position="157"/>
    </location>
</feature>
<protein>
    <recommendedName>
        <fullName evidence="1">diguanylate cyclase</fullName>
        <ecNumber evidence="1">2.7.7.65</ecNumber>
    </recommendedName>
</protein>
<dbReference type="InterPro" id="IPR050469">
    <property type="entry name" value="Diguanylate_Cyclase"/>
</dbReference>
<sequence length="332" mass="36463">MSPPRQGIAILCDADGHVLRWLRDDLSLSSQAPVGSSWQGLLDRGSVSKAVAFMNTAREQGAALDWLMYVSVNQSPSALRFTAAMADNTLTLLACVPVDTPTQLRRGNDTESCGDLTRLNNDLVNTQRTLTRKNTELKRMNDELNVIRNTLEQSQADLLTANRRLLAQANRDGLTGVYNRRALQARLNEEVERAERYGQPLSLAMIDVDYFKQYNDTLGHLAGDDALRTVASALQSTVRACDFVARYGGEEFAVILPNILGDAAEQACERLRRAVADINNVPQPITISVGLASHGPLTPTADDLVKRADQALYNAKQTGRNRVITAWQLPCS</sequence>
<evidence type="ECO:0000256" key="2">
    <source>
        <dbReference type="ARBA" id="ARBA00034247"/>
    </source>
</evidence>
<proteinExistence type="predicted"/>
<gene>
    <name evidence="5" type="ORF">ACERK3_08840</name>
</gene>
<dbReference type="CDD" id="cd01949">
    <property type="entry name" value="GGDEF"/>
    <property type="match status" value="1"/>
</dbReference>
<dbReference type="InterPro" id="IPR029787">
    <property type="entry name" value="Nucleotide_cyclase"/>
</dbReference>
<evidence type="ECO:0000256" key="1">
    <source>
        <dbReference type="ARBA" id="ARBA00012528"/>
    </source>
</evidence>
<evidence type="ECO:0000256" key="3">
    <source>
        <dbReference type="SAM" id="Coils"/>
    </source>
</evidence>
<dbReference type="Proteomes" id="UP001575105">
    <property type="component" value="Unassembled WGS sequence"/>
</dbReference>
<dbReference type="EC" id="2.7.7.65" evidence="1"/>
<dbReference type="EMBL" id="JBGUBD010000005">
    <property type="protein sequence ID" value="MFA9478401.1"/>
    <property type="molecule type" value="Genomic_DNA"/>
</dbReference>
<evidence type="ECO:0000259" key="4">
    <source>
        <dbReference type="PROSITE" id="PS50887"/>
    </source>
</evidence>
<dbReference type="SUPFAM" id="SSF55073">
    <property type="entry name" value="Nucleotide cyclase"/>
    <property type="match status" value="1"/>
</dbReference>
<evidence type="ECO:0000313" key="6">
    <source>
        <dbReference type="Proteomes" id="UP001575105"/>
    </source>
</evidence>
<dbReference type="Pfam" id="PF00990">
    <property type="entry name" value="GGDEF"/>
    <property type="match status" value="1"/>
</dbReference>
<dbReference type="PANTHER" id="PTHR45138:SF9">
    <property type="entry name" value="DIGUANYLATE CYCLASE DGCM-RELATED"/>
    <property type="match status" value="1"/>
</dbReference>
<reference evidence="5 6" key="1">
    <citation type="submission" date="2024-08" db="EMBL/GenBank/DDBJ databases">
        <title>Whole-genome sequencing of halo(alkali)philic microorganisms from hypersaline lakes.</title>
        <authorList>
            <person name="Sorokin D.Y."/>
            <person name="Merkel A.Y."/>
            <person name="Messina E."/>
            <person name="Yakimov M."/>
        </authorList>
    </citation>
    <scope>NUCLEOTIDE SEQUENCE [LARGE SCALE GENOMIC DNA]</scope>
    <source>
        <strain evidence="5 6">AB-hyl4</strain>
    </source>
</reference>
<dbReference type="PROSITE" id="PS50887">
    <property type="entry name" value="GGDEF"/>
    <property type="match status" value="1"/>
</dbReference>
<dbReference type="PANTHER" id="PTHR45138">
    <property type="entry name" value="REGULATORY COMPONENTS OF SENSORY TRANSDUCTION SYSTEM"/>
    <property type="match status" value="1"/>
</dbReference>
<name>A0ABV4U4D9_9BACT</name>
<comment type="caution">
    <text evidence="5">The sequence shown here is derived from an EMBL/GenBank/DDBJ whole genome shotgun (WGS) entry which is preliminary data.</text>
</comment>
<dbReference type="NCBIfam" id="TIGR00254">
    <property type="entry name" value="GGDEF"/>
    <property type="match status" value="1"/>
</dbReference>
<keyword evidence="6" id="KW-1185">Reference proteome</keyword>
<dbReference type="Gene3D" id="3.30.70.270">
    <property type="match status" value="1"/>
</dbReference>
<keyword evidence="3" id="KW-0175">Coiled coil</keyword>
<dbReference type="InterPro" id="IPR000160">
    <property type="entry name" value="GGDEF_dom"/>
</dbReference>
<comment type="catalytic activity">
    <reaction evidence="2">
        <text>2 GTP = 3',3'-c-di-GMP + 2 diphosphate</text>
        <dbReference type="Rhea" id="RHEA:24898"/>
        <dbReference type="ChEBI" id="CHEBI:33019"/>
        <dbReference type="ChEBI" id="CHEBI:37565"/>
        <dbReference type="ChEBI" id="CHEBI:58805"/>
        <dbReference type="EC" id="2.7.7.65"/>
    </reaction>
</comment>
<dbReference type="SMART" id="SM00267">
    <property type="entry name" value="GGDEF"/>
    <property type="match status" value="1"/>
</dbReference>
<organism evidence="5 6">
    <name type="scientific">Natronomicrosphaera hydrolytica</name>
    <dbReference type="NCBI Taxonomy" id="3242702"/>
    <lineage>
        <taxon>Bacteria</taxon>
        <taxon>Pseudomonadati</taxon>
        <taxon>Planctomycetota</taxon>
        <taxon>Phycisphaerae</taxon>
        <taxon>Phycisphaerales</taxon>
        <taxon>Phycisphaeraceae</taxon>
        <taxon>Natronomicrosphaera</taxon>
    </lineage>
</organism>
<feature type="domain" description="GGDEF" evidence="4">
    <location>
        <begin position="199"/>
        <end position="328"/>
    </location>
</feature>
<dbReference type="InterPro" id="IPR043128">
    <property type="entry name" value="Rev_trsase/Diguanyl_cyclase"/>
</dbReference>
<dbReference type="RefSeq" id="WP_425345329.1">
    <property type="nucleotide sequence ID" value="NZ_JBGUBD010000005.1"/>
</dbReference>
<accession>A0ABV4U4D9</accession>